<feature type="region of interest" description="Disordered" evidence="12">
    <location>
        <begin position="149"/>
        <end position="175"/>
    </location>
</feature>
<feature type="compositionally biased region" description="Basic and acidic residues" evidence="12">
    <location>
        <begin position="60"/>
        <end position="71"/>
    </location>
</feature>
<evidence type="ECO:0000256" key="4">
    <source>
        <dbReference type="ARBA" id="ARBA00022737"/>
    </source>
</evidence>
<sequence length="345" mass="39279">MSAGARPGTPPGRVASDWRDTEMKNEQRVVERGDDPPGLEFADCMSVPNIDAEPCGIDPLGREVADWKPDPETTFDTSGVEHAERLKGTVTRSYPLRGRREEDSEDYAEALVVVADAVHPQPSPLADLASSDQPSDVLCDDDVDPTHLHCEGRSDQTRSGQCEGSPSPSSSPMKKVSRAGFKCKYCRKTCISKFELEKHLRVHTGKRPFKCETCEQTFTRKENLAVHIRTHTGEKPYVCDFCKQRFSLKHHLVTHTRKHTGEKPYQCDFCKQRFSQKSNLVKHIRTHTGEKPHRCDFCKHRFADRSTLVQHFRTHTGEKPYKCDQCEKCFAQTSHRTKHVRNHHT</sequence>
<evidence type="ECO:0000256" key="3">
    <source>
        <dbReference type="ARBA" id="ARBA00022723"/>
    </source>
</evidence>
<comment type="similarity">
    <text evidence="2">Belongs to the krueppel C2H2-type zinc-finger protein family.</text>
</comment>
<evidence type="ECO:0000256" key="1">
    <source>
        <dbReference type="ARBA" id="ARBA00004123"/>
    </source>
</evidence>
<comment type="subcellular location">
    <subcellularLocation>
        <location evidence="1">Nucleus</location>
    </subcellularLocation>
</comment>
<evidence type="ECO:0000256" key="11">
    <source>
        <dbReference type="PROSITE-ProRule" id="PRU00042"/>
    </source>
</evidence>
<keyword evidence="7" id="KW-0805">Transcription regulation</keyword>
<evidence type="ECO:0000256" key="7">
    <source>
        <dbReference type="ARBA" id="ARBA00023015"/>
    </source>
</evidence>
<evidence type="ECO:0000256" key="5">
    <source>
        <dbReference type="ARBA" id="ARBA00022771"/>
    </source>
</evidence>
<dbReference type="SMART" id="SM00355">
    <property type="entry name" value="ZnF_C2H2"/>
    <property type="match status" value="6"/>
</dbReference>
<feature type="domain" description="C2H2-type" evidence="13">
    <location>
        <begin position="209"/>
        <end position="236"/>
    </location>
</feature>
<feature type="domain" description="C2H2-type" evidence="13">
    <location>
        <begin position="181"/>
        <end position="208"/>
    </location>
</feature>
<dbReference type="KEGG" id="foc:113210558"/>
<feature type="domain" description="C2H2-type" evidence="13">
    <location>
        <begin position="237"/>
        <end position="264"/>
    </location>
</feature>
<gene>
    <name evidence="15" type="primary">LOC113210558</name>
</gene>
<keyword evidence="14" id="KW-1185">Reference proteome</keyword>
<dbReference type="GO" id="GO:0006357">
    <property type="term" value="P:regulation of transcription by RNA polymerase II"/>
    <property type="evidence" value="ECO:0007669"/>
    <property type="project" value="TreeGrafter"/>
</dbReference>
<evidence type="ECO:0000256" key="6">
    <source>
        <dbReference type="ARBA" id="ARBA00022833"/>
    </source>
</evidence>
<feature type="domain" description="C2H2-type" evidence="13">
    <location>
        <begin position="265"/>
        <end position="292"/>
    </location>
</feature>
<feature type="region of interest" description="Disordered" evidence="12">
    <location>
        <begin position="1"/>
        <end position="38"/>
    </location>
</feature>
<feature type="domain" description="C2H2-type" evidence="13">
    <location>
        <begin position="321"/>
        <end position="345"/>
    </location>
</feature>
<dbReference type="GO" id="GO:0000978">
    <property type="term" value="F:RNA polymerase II cis-regulatory region sequence-specific DNA binding"/>
    <property type="evidence" value="ECO:0007669"/>
    <property type="project" value="TreeGrafter"/>
</dbReference>
<dbReference type="Pfam" id="PF00096">
    <property type="entry name" value="zf-C2H2"/>
    <property type="match status" value="3"/>
</dbReference>
<organism evidence="14 15">
    <name type="scientific">Frankliniella occidentalis</name>
    <name type="common">Western flower thrips</name>
    <name type="synonym">Euthrips occidentalis</name>
    <dbReference type="NCBI Taxonomy" id="133901"/>
    <lineage>
        <taxon>Eukaryota</taxon>
        <taxon>Metazoa</taxon>
        <taxon>Ecdysozoa</taxon>
        <taxon>Arthropoda</taxon>
        <taxon>Hexapoda</taxon>
        <taxon>Insecta</taxon>
        <taxon>Pterygota</taxon>
        <taxon>Neoptera</taxon>
        <taxon>Paraneoptera</taxon>
        <taxon>Thysanoptera</taxon>
        <taxon>Terebrantia</taxon>
        <taxon>Thripoidea</taxon>
        <taxon>Thripidae</taxon>
        <taxon>Frankliniella</taxon>
    </lineage>
</organism>
<dbReference type="PROSITE" id="PS00028">
    <property type="entry name" value="ZINC_FINGER_C2H2_1"/>
    <property type="match status" value="6"/>
</dbReference>
<keyword evidence="6" id="KW-0862">Zinc</keyword>
<evidence type="ECO:0000256" key="2">
    <source>
        <dbReference type="ARBA" id="ARBA00006991"/>
    </source>
</evidence>
<dbReference type="FunFam" id="3.30.160.60:FF:001506">
    <property type="entry name" value="Zinc finger protein"/>
    <property type="match status" value="1"/>
</dbReference>
<dbReference type="RefSeq" id="XP_026284400.1">
    <property type="nucleotide sequence ID" value="XM_026428615.2"/>
</dbReference>
<evidence type="ECO:0000313" key="14">
    <source>
        <dbReference type="Proteomes" id="UP000504606"/>
    </source>
</evidence>
<dbReference type="PROSITE" id="PS50157">
    <property type="entry name" value="ZINC_FINGER_C2H2_2"/>
    <property type="match status" value="6"/>
</dbReference>
<keyword evidence="5 11" id="KW-0863">Zinc-finger</keyword>
<dbReference type="PANTHER" id="PTHR24404:SF114">
    <property type="entry name" value="KLUMPFUSS, ISOFORM B-RELATED"/>
    <property type="match status" value="1"/>
</dbReference>
<feature type="region of interest" description="Disordered" evidence="12">
    <location>
        <begin position="55"/>
        <end position="79"/>
    </location>
</feature>
<dbReference type="InterPro" id="IPR050589">
    <property type="entry name" value="Ikaros_C2H2-ZF"/>
</dbReference>
<proteinExistence type="inferred from homology"/>
<dbReference type="OrthoDB" id="6077919at2759"/>
<dbReference type="InterPro" id="IPR036236">
    <property type="entry name" value="Znf_C2H2_sf"/>
</dbReference>
<dbReference type="Proteomes" id="UP000504606">
    <property type="component" value="Unplaced"/>
</dbReference>
<dbReference type="PANTHER" id="PTHR24404">
    <property type="entry name" value="ZINC FINGER PROTEIN"/>
    <property type="match status" value="1"/>
</dbReference>
<evidence type="ECO:0000256" key="12">
    <source>
        <dbReference type="SAM" id="MobiDB-lite"/>
    </source>
</evidence>
<dbReference type="SUPFAM" id="SSF57667">
    <property type="entry name" value="beta-beta-alpha zinc fingers"/>
    <property type="match status" value="4"/>
</dbReference>
<keyword evidence="10" id="KW-0539">Nucleus</keyword>
<evidence type="ECO:0000256" key="9">
    <source>
        <dbReference type="ARBA" id="ARBA00023163"/>
    </source>
</evidence>
<feature type="domain" description="C2H2-type" evidence="13">
    <location>
        <begin position="293"/>
        <end position="320"/>
    </location>
</feature>
<keyword evidence="3" id="KW-0479">Metal-binding</keyword>
<dbReference type="GO" id="GO:0008270">
    <property type="term" value="F:zinc ion binding"/>
    <property type="evidence" value="ECO:0007669"/>
    <property type="project" value="UniProtKB-KW"/>
</dbReference>
<dbReference type="GeneID" id="113210558"/>
<keyword evidence="4" id="KW-0677">Repeat</keyword>
<dbReference type="AlphaFoldDB" id="A0A6J1SYH3"/>
<keyword evidence="9" id="KW-0804">Transcription</keyword>
<name>A0A6J1SYH3_FRAOC</name>
<dbReference type="GO" id="GO:0005634">
    <property type="term" value="C:nucleus"/>
    <property type="evidence" value="ECO:0007669"/>
    <property type="project" value="UniProtKB-SubCell"/>
</dbReference>
<evidence type="ECO:0000259" key="13">
    <source>
        <dbReference type="PROSITE" id="PS50157"/>
    </source>
</evidence>
<evidence type="ECO:0000313" key="15">
    <source>
        <dbReference type="RefSeq" id="XP_026284400.1"/>
    </source>
</evidence>
<accession>A0A6J1SYH3</accession>
<feature type="compositionally biased region" description="Basic and acidic residues" evidence="12">
    <location>
        <begin position="16"/>
        <end position="35"/>
    </location>
</feature>
<dbReference type="Gene3D" id="3.30.160.60">
    <property type="entry name" value="Classic Zinc Finger"/>
    <property type="match status" value="6"/>
</dbReference>
<reference evidence="15" key="1">
    <citation type="submission" date="2025-08" db="UniProtKB">
        <authorList>
            <consortium name="RefSeq"/>
        </authorList>
    </citation>
    <scope>IDENTIFICATION</scope>
    <source>
        <tissue evidence="15">Whole organism</tissue>
    </source>
</reference>
<keyword evidence="8" id="KW-0238">DNA-binding</keyword>
<evidence type="ECO:0000256" key="8">
    <source>
        <dbReference type="ARBA" id="ARBA00023125"/>
    </source>
</evidence>
<dbReference type="FunFam" id="3.30.160.60:FF:000065">
    <property type="entry name" value="B-cell CLL/lymphoma 6, member B"/>
    <property type="match status" value="1"/>
</dbReference>
<dbReference type="InterPro" id="IPR013087">
    <property type="entry name" value="Znf_C2H2_type"/>
</dbReference>
<dbReference type="FunFam" id="3.30.160.60:FF:000218">
    <property type="entry name" value="Zinc finger protein 10"/>
    <property type="match status" value="1"/>
</dbReference>
<dbReference type="FunFam" id="3.30.160.60:FF:001480">
    <property type="entry name" value="Si:cabz01071911.3"/>
    <property type="match status" value="1"/>
</dbReference>
<evidence type="ECO:0000256" key="10">
    <source>
        <dbReference type="ARBA" id="ARBA00023242"/>
    </source>
</evidence>
<dbReference type="GO" id="GO:0003700">
    <property type="term" value="F:DNA-binding transcription factor activity"/>
    <property type="evidence" value="ECO:0007669"/>
    <property type="project" value="TreeGrafter"/>
</dbReference>
<dbReference type="FunFam" id="3.30.160.60:FF:002343">
    <property type="entry name" value="Zinc finger protein 33A"/>
    <property type="match status" value="1"/>
</dbReference>
<protein>
    <submittedName>
        <fullName evidence="15">Zinc finger protein 3-like</fullName>
    </submittedName>
</protein>